<gene>
    <name evidence="14" type="primary">rcsC_174</name>
    <name evidence="14" type="ORF">SDC9_81584</name>
</gene>
<dbReference type="InterPro" id="IPR036097">
    <property type="entry name" value="HisK_dim/P_sf"/>
</dbReference>
<feature type="domain" description="Response regulatory" evidence="13">
    <location>
        <begin position="5"/>
        <end position="130"/>
    </location>
</feature>
<dbReference type="PANTHER" id="PTHR43547">
    <property type="entry name" value="TWO-COMPONENT HISTIDINE KINASE"/>
    <property type="match status" value="1"/>
</dbReference>
<feature type="domain" description="Histidine kinase" evidence="12">
    <location>
        <begin position="156"/>
        <end position="376"/>
    </location>
</feature>
<dbReference type="Gene3D" id="1.10.287.130">
    <property type="match status" value="1"/>
</dbReference>
<reference evidence="14" key="1">
    <citation type="submission" date="2019-08" db="EMBL/GenBank/DDBJ databases">
        <authorList>
            <person name="Kucharzyk K."/>
            <person name="Murdoch R.W."/>
            <person name="Higgins S."/>
            <person name="Loffler F."/>
        </authorList>
    </citation>
    <scope>NUCLEOTIDE SEQUENCE</scope>
</reference>
<dbReference type="SMART" id="SM00448">
    <property type="entry name" value="REC"/>
    <property type="match status" value="1"/>
</dbReference>
<comment type="caution">
    <text evidence="14">The sequence shown here is derived from an EMBL/GenBank/DDBJ whole genome shotgun (WGS) entry which is preliminary data.</text>
</comment>
<keyword evidence="6 14" id="KW-0808">Transferase</keyword>
<dbReference type="InterPro" id="IPR004358">
    <property type="entry name" value="Sig_transdc_His_kin-like_C"/>
</dbReference>
<evidence type="ECO:0000256" key="6">
    <source>
        <dbReference type="ARBA" id="ARBA00022679"/>
    </source>
</evidence>
<dbReference type="Pfam" id="PF00512">
    <property type="entry name" value="HisKA"/>
    <property type="match status" value="1"/>
</dbReference>
<keyword evidence="11" id="KW-0472">Membrane</keyword>
<dbReference type="EC" id="2.7.13.3" evidence="3"/>
<dbReference type="InterPro" id="IPR003594">
    <property type="entry name" value="HATPase_dom"/>
</dbReference>
<dbReference type="InterPro" id="IPR005467">
    <property type="entry name" value="His_kinase_dom"/>
</dbReference>
<dbReference type="Gene3D" id="3.40.50.2300">
    <property type="match status" value="1"/>
</dbReference>
<dbReference type="CDD" id="cd00082">
    <property type="entry name" value="HisKA"/>
    <property type="match status" value="1"/>
</dbReference>
<evidence type="ECO:0000256" key="5">
    <source>
        <dbReference type="ARBA" id="ARBA00022553"/>
    </source>
</evidence>
<evidence type="ECO:0000256" key="1">
    <source>
        <dbReference type="ARBA" id="ARBA00000085"/>
    </source>
</evidence>
<dbReference type="PANTHER" id="PTHR43547:SF2">
    <property type="entry name" value="HYBRID SIGNAL TRANSDUCTION HISTIDINE KINASE C"/>
    <property type="match status" value="1"/>
</dbReference>
<dbReference type="SUPFAM" id="SSF47384">
    <property type="entry name" value="Homodimeric domain of signal transducing histidine kinase"/>
    <property type="match status" value="1"/>
</dbReference>
<evidence type="ECO:0000256" key="10">
    <source>
        <dbReference type="ARBA" id="ARBA00023012"/>
    </source>
</evidence>
<keyword evidence="9" id="KW-0067">ATP-binding</keyword>
<keyword evidence="7" id="KW-0547">Nucleotide-binding</keyword>
<evidence type="ECO:0000259" key="13">
    <source>
        <dbReference type="PROSITE" id="PS50110"/>
    </source>
</evidence>
<dbReference type="Gene3D" id="3.30.565.10">
    <property type="entry name" value="Histidine kinase-like ATPase, C-terminal domain"/>
    <property type="match status" value="1"/>
</dbReference>
<dbReference type="GO" id="GO:0005524">
    <property type="term" value="F:ATP binding"/>
    <property type="evidence" value="ECO:0007669"/>
    <property type="project" value="UniProtKB-KW"/>
</dbReference>
<dbReference type="FunFam" id="3.30.565.10:FF:000023">
    <property type="entry name" value="PAS domain-containing sensor histidine kinase"/>
    <property type="match status" value="1"/>
</dbReference>
<organism evidence="14">
    <name type="scientific">bioreactor metagenome</name>
    <dbReference type="NCBI Taxonomy" id="1076179"/>
    <lineage>
        <taxon>unclassified sequences</taxon>
        <taxon>metagenomes</taxon>
        <taxon>ecological metagenomes</taxon>
    </lineage>
</organism>
<evidence type="ECO:0000256" key="11">
    <source>
        <dbReference type="ARBA" id="ARBA00023136"/>
    </source>
</evidence>
<dbReference type="SMART" id="SM00388">
    <property type="entry name" value="HisKA"/>
    <property type="match status" value="1"/>
</dbReference>
<dbReference type="GO" id="GO:0005886">
    <property type="term" value="C:plasma membrane"/>
    <property type="evidence" value="ECO:0007669"/>
    <property type="project" value="UniProtKB-SubCell"/>
</dbReference>
<dbReference type="InterPro" id="IPR003661">
    <property type="entry name" value="HisK_dim/P_dom"/>
</dbReference>
<evidence type="ECO:0000256" key="9">
    <source>
        <dbReference type="ARBA" id="ARBA00022840"/>
    </source>
</evidence>
<dbReference type="EMBL" id="VSSQ01007147">
    <property type="protein sequence ID" value="MPM34994.1"/>
    <property type="molecule type" value="Genomic_DNA"/>
</dbReference>
<evidence type="ECO:0000256" key="7">
    <source>
        <dbReference type="ARBA" id="ARBA00022741"/>
    </source>
</evidence>
<keyword evidence="5" id="KW-0597">Phosphoprotein</keyword>
<keyword evidence="10" id="KW-0902">Two-component regulatory system</keyword>
<proteinExistence type="predicted"/>
<dbReference type="SUPFAM" id="SSF52172">
    <property type="entry name" value="CheY-like"/>
    <property type="match status" value="1"/>
</dbReference>
<accession>A0A644ZAS4</accession>
<dbReference type="Pfam" id="PF02518">
    <property type="entry name" value="HATPase_c"/>
    <property type="match status" value="1"/>
</dbReference>
<name>A0A644ZAS4_9ZZZZ</name>
<comment type="catalytic activity">
    <reaction evidence="1">
        <text>ATP + protein L-histidine = ADP + protein N-phospho-L-histidine.</text>
        <dbReference type="EC" id="2.7.13.3"/>
    </reaction>
</comment>
<dbReference type="SUPFAM" id="SSF55874">
    <property type="entry name" value="ATPase domain of HSP90 chaperone/DNA topoisomerase II/histidine kinase"/>
    <property type="match status" value="1"/>
</dbReference>
<keyword evidence="8 14" id="KW-0418">Kinase</keyword>
<dbReference type="GO" id="GO:0000155">
    <property type="term" value="F:phosphorelay sensor kinase activity"/>
    <property type="evidence" value="ECO:0007669"/>
    <property type="project" value="InterPro"/>
</dbReference>
<dbReference type="InterPro" id="IPR001789">
    <property type="entry name" value="Sig_transdc_resp-reg_receiver"/>
</dbReference>
<dbReference type="PRINTS" id="PR00344">
    <property type="entry name" value="BCTRLSENSOR"/>
</dbReference>
<dbReference type="SMART" id="SM00387">
    <property type="entry name" value="HATPase_c"/>
    <property type="match status" value="1"/>
</dbReference>
<dbReference type="AlphaFoldDB" id="A0A644ZAS4"/>
<evidence type="ECO:0000256" key="8">
    <source>
        <dbReference type="ARBA" id="ARBA00022777"/>
    </source>
</evidence>
<evidence type="ECO:0000256" key="3">
    <source>
        <dbReference type="ARBA" id="ARBA00012438"/>
    </source>
</evidence>
<evidence type="ECO:0000256" key="4">
    <source>
        <dbReference type="ARBA" id="ARBA00022475"/>
    </source>
</evidence>
<dbReference type="PROSITE" id="PS50110">
    <property type="entry name" value="RESPONSE_REGULATORY"/>
    <property type="match status" value="1"/>
</dbReference>
<comment type="subcellular location">
    <subcellularLocation>
        <location evidence="2">Cell membrane</location>
    </subcellularLocation>
</comment>
<evidence type="ECO:0000313" key="14">
    <source>
        <dbReference type="EMBL" id="MPM34994.1"/>
    </source>
</evidence>
<keyword evidence="4" id="KW-1003">Cell membrane</keyword>
<dbReference type="Pfam" id="PF00072">
    <property type="entry name" value="Response_reg"/>
    <property type="match status" value="1"/>
</dbReference>
<dbReference type="InterPro" id="IPR011006">
    <property type="entry name" value="CheY-like_superfamily"/>
</dbReference>
<dbReference type="PROSITE" id="PS50109">
    <property type="entry name" value="HIS_KIN"/>
    <property type="match status" value="1"/>
</dbReference>
<protein>
    <recommendedName>
        <fullName evidence="3">histidine kinase</fullName>
        <ecNumber evidence="3">2.7.13.3</ecNumber>
    </recommendedName>
</protein>
<sequence length="376" mass="42141">MATLKVLIVDDEPGIRSGITRILKNFSVDFPFIDEAFTFEAIEASTGEEALDILNSSSIDVVLLDNKLPGIQGIEVLEHINQKNIDTTVMMITSYASLDLAIKATNNGAYNFVPKPFTPLELKTAMEGITKHVYLSRMTKQLNTEGKQIRFQFLSVLSHELKSPINAVEGYLRIMQDKQVGTNLEDYDTMIERSLERIRGMRSLIMDMLDLTKLENGKKKREVTKVDLVQVARISIDTMTPMAIQKNIRVFLDSDEPNVYLNADNSEIEIIFNNLISNAVKYNVQDGSVTILIKHEGNKIRISVSDTGIGMSDEEMTRLFQDFSRIKNEKTKGISGSGLGLSIMKKTVEEYYHGNVAVTSEPDKGSTFTVEIPQNN</sequence>
<evidence type="ECO:0000256" key="2">
    <source>
        <dbReference type="ARBA" id="ARBA00004236"/>
    </source>
</evidence>
<evidence type="ECO:0000259" key="12">
    <source>
        <dbReference type="PROSITE" id="PS50109"/>
    </source>
</evidence>
<dbReference type="InterPro" id="IPR036890">
    <property type="entry name" value="HATPase_C_sf"/>
</dbReference>